<evidence type="ECO:0000259" key="5">
    <source>
        <dbReference type="PROSITE" id="PS51504"/>
    </source>
</evidence>
<evidence type="ECO:0000256" key="4">
    <source>
        <dbReference type="SAM" id="MobiDB-lite"/>
    </source>
</evidence>
<feature type="compositionally biased region" description="Basic residues" evidence="4">
    <location>
        <begin position="153"/>
        <end position="165"/>
    </location>
</feature>
<dbReference type="Pfam" id="PF00538">
    <property type="entry name" value="Linker_histone"/>
    <property type="match status" value="1"/>
</dbReference>
<evidence type="ECO:0000256" key="1">
    <source>
        <dbReference type="ARBA" id="ARBA00004123"/>
    </source>
</evidence>
<dbReference type="GO" id="GO:0000786">
    <property type="term" value="C:nucleosome"/>
    <property type="evidence" value="ECO:0007669"/>
    <property type="project" value="InterPro"/>
</dbReference>
<comment type="caution">
    <text evidence="6">The sequence shown here is derived from an EMBL/GenBank/DDBJ whole genome shotgun (WGS) entry which is preliminary data.</text>
</comment>
<reference evidence="6 7" key="1">
    <citation type="journal article" date="2023" name="Hortic Res">
        <title>Pangenome of water caltrop reveals structural variations and asymmetric subgenome divergence after allopolyploidization.</title>
        <authorList>
            <person name="Zhang X."/>
            <person name="Chen Y."/>
            <person name="Wang L."/>
            <person name="Yuan Y."/>
            <person name="Fang M."/>
            <person name="Shi L."/>
            <person name="Lu R."/>
            <person name="Comes H.P."/>
            <person name="Ma Y."/>
            <person name="Chen Y."/>
            <person name="Huang G."/>
            <person name="Zhou Y."/>
            <person name="Zheng Z."/>
            <person name="Qiu Y."/>
        </authorList>
    </citation>
    <scope>NUCLEOTIDE SEQUENCE [LARGE SCALE GENOMIC DNA]</scope>
    <source>
        <tissue evidence="6">Roots</tissue>
    </source>
</reference>
<dbReference type="InterPro" id="IPR036390">
    <property type="entry name" value="WH_DNA-bd_sf"/>
</dbReference>
<feature type="compositionally biased region" description="Pro residues" evidence="4">
    <location>
        <begin position="117"/>
        <end position="126"/>
    </location>
</feature>
<accession>A0AAN7JPF9</accession>
<feature type="compositionally biased region" description="Low complexity" evidence="4">
    <location>
        <begin position="230"/>
        <end position="239"/>
    </location>
</feature>
<evidence type="ECO:0000256" key="3">
    <source>
        <dbReference type="ARBA" id="ARBA00023242"/>
    </source>
</evidence>
<dbReference type="PANTHER" id="PTHR11467:SF29">
    <property type="entry name" value="OS03G0711600 PROTEIN"/>
    <property type="match status" value="1"/>
</dbReference>
<comment type="subcellular location">
    <subcellularLocation>
        <location evidence="1">Nucleus</location>
    </subcellularLocation>
</comment>
<keyword evidence="2" id="KW-0238">DNA-binding</keyword>
<dbReference type="InterPro" id="IPR005818">
    <property type="entry name" value="Histone_H1/H5_H15"/>
</dbReference>
<dbReference type="GO" id="GO:0031492">
    <property type="term" value="F:nucleosomal DNA binding"/>
    <property type="evidence" value="ECO:0007669"/>
    <property type="project" value="TreeGrafter"/>
</dbReference>
<proteinExistence type="predicted"/>
<feature type="region of interest" description="Disordered" evidence="4">
    <location>
        <begin position="147"/>
        <end position="167"/>
    </location>
</feature>
<dbReference type="GO" id="GO:0045910">
    <property type="term" value="P:negative regulation of DNA recombination"/>
    <property type="evidence" value="ECO:0007669"/>
    <property type="project" value="TreeGrafter"/>
</dbReference>
<dbReference type="GO" id="GO:0003690">
    <property type="term" value="F:double-stranded DNA binding"/>
    <property type="evidence" value="ECO:0007669"/>
    <property type="project" value="TreeGrafter"/>
</dbReference>
<dbReference type="InterPro" id="IPR036388">
    <property type="entry name" value="WH-like_DNA-bd_sf"/>
</dbReference>
<organism evidence="6 7">
    <name type="scientific">Trapa incisa</name>
    <dbReference type="NCBI Taxonomy" id="236973"/>
    <lineage>
        <taxon>Eukaryota</taxon>
        <taxon>Viridiplantae</taxon>
        <taxon>Streptophyta</taxon>
        <taxon>Embryophyta</taxon>
        <taxon>Tracheophyta</taxon>
        <taxon>Spermatophyta</taxon>
        <taxon>Magnoliopsida</taxon>
        <taxon>eudicotyledons</taxon>
        <taxon>Gunneridae</taxon>
        <taxon>Pentapetalae</taxon>
        <taxon>rosids</taxon>
        <taxon>malvids</taxon>
        <taxon>Myrtales</taxon>
        <taxon>Lythraceae</taxon>
        <taxon>Trapa</taxon>
    </lineage>
</organism>
<protein>
    <recommendedName>
        <fullName evidence="5">H15 domain-containing protein</fullName>
    </recommendedName>
</protein>
<evidence type="ECO:0000313" key="6">
    <source>
        <dbReference type="EMBL" id="KAK4750817.1"/>
    </source>
</evidence>
<evidence type="ECO:0000313" key="7">
    <source>
        <dbReference type="Proteomes" id="UP001345219"/>
    </source>
</evidence>
<dbReference type="GO" id="GO:0006334">
    <property type="term" value="P:nucleosome assembly"/>
    <property type="evidence" value="ECO:0007669"/>
    <property type="project" value="InterPro"/>
</dbReference>
<dbReference type="Proteomes" id="UP001345219">
    <property type="component" value="Chromosome 4"/>
</dbReference>
<dbReference type="PROSITE" id="PS51504">
    <property type="entry name" value="H15"/>
    <property type="match status" value="1"/>
</dbReference>
<dbReference type="SMART" id="SM00526">
    <property type="entry name" value="H15"/>
    <property type="match status" value="1"/>
</dbReference>
<dbReference type="SMART" id="SM00384">
    <property type="entry name" value="AT_hook"/>
    <property type="match status" value="3"/>
</dbReference>
<dbReference type="Gene3D" id="1.10.10.10">
    <property type="entry name" value="Winged helix-like DNA-binding domain superfamily/Winged helix DNA-binding domain"/>
    <property type="match status" value="1"/>
</dbReference>
<dbReference type="GO" id="GO:0005730">
    <property type="term" value="C:nucleolus"/>
    <property type="evidence" value="ECO:0007669"/>
    <property type="project" value="TreeGrafter"/>
</dbReference>
<name>A0AAN7JPF9_9MYRT</name>
<dbReference type="PANTHER" id="PTHR11467">
    <property type="entry name" value="HISTONE H1"/>
    <property type="match status" value="1"/>
</dbReference>
<dbReference type="SUPFAM" id="SSF46785">
    <property type="entry name" value="Winged helix' DNA-binding domain"/>
    <property type="match status" value="1"/>
</dbReference>
<dbReference type="InterPro" id="IPR017956">
    <property type="entry name" value="AT_hook_DNA-bd_motif"/>
</dbReference>
<dbReference type="GO" id="GO:0030261">
    <property type="term" value="P:chromosome condensation"/>
    <property type="evidence" value="ECO:0007669"/>
    <property type="project" value="TreeGrafter"/>
</dbReference>
<gene>
    <name evidence="6" type="ORF">SAY87_004299</name>
</gene>
<feature type="region of interest" description="Disordered" evidence="4">
    <location>
        <begin position="227"/>
        <end position="252"/>
    </location>
</feature>
<dbReference type="PRINTS" id="PR00929">
    <property type="entry name" value="ATHOOK"/>
</dbReference>
<sequence length="323" mass="34886">MDVHPSPPPDTSVSAIGSAAISADLPIPMHATALTHPPYDVMIFEAMEATESPAGLTRKAISDYIQQTYSSLPENHSSFLTHHLRSLKASGRIVISSNSYRLPRPGGSGRKRGRPPKNLPAAPPSPKSVVLGLFDDAMAKKGEAAVNPQLKFRSGRGRPPKKQKSRQLVEVALAANGVGRPKRGRGRPPKMTVVPFANEGVGLQVDVGPSDQQKAGAVWVEKLLVRRQRQGQPPRSSGQADQPKQSDQHAPFGDRHVSSVEYELLQKKVEVIQRRIRDVAAVLKPHFVGEASTNVRAAIIELEAIAALDIKAPLMVDLNIMPS</sequence>
<evidence type="ECO:0000256" key="2">
    <source>
        <dbReference type="ARBA" id="ARBA00023125"/>
    </source>
</evidence>
<keyword evidence="3" id="KW-0539">Nucleus</keyword>
<feature type="region of interest" description="Disordered" evidence="4">
    <location>
        <begin position="98"/>
        <end position="127"/>
    </location>
</feature>
<dbReference type="AlphaFoldDB" id="A0AAN7JPF9"/>
<dbReference type="EMBL" id="JAXIOK010000017">
    <property type="protein sequence ID" value="KAK4750817.1"/>
    <property type="molecule type" value="Genomic_DNA"/>
</dbReference>
<keyword evidence="7" id="KW-1185">Reference proteome</keyword>
<feature type="domain" description="H15" evidence="5">
    <location>
        <begin position="35"/>
        <end position="104"/>
    </location>
</feature>